<proteinExistence type="predicted"/>
<reference evidence="2" key="2">
    <citation type="submission" date="2015-01" db="EMBL/GenBank/DDBJ databases">
        <title>Evolutionary Origins and Diversification of the Mycorrhizal Mutualists.</title>
        <authorList>
            <consortium name="DOE Joint Genome Institute"/>
            <consortium name="Mycorrhizal Genomics Consortium"/>
            <person name="Kohler A."/>
            <person name="Kuo A."/>
            <person name="Nagy L.G."/>
            <person name="Floudas D."/>
            <person name="Copeland A."/>
            <person name="Barry K.W."/>
            <person name="Cichocki N."/>
            <person name="Veneault-Fourrey C."/>
            <person name="LaButti K."/>
            <person name="Lindquist E.A."/>
            <person name="Lipzen A."/>
            <person name="Lundell T."/>
            <person name="Morin E."/>
            <person name="Murat C."/>
            <person name="Riley R."/>
            <person name="Ohm R."/>
            <person name="Sun H."/>
            <person name="Tunlid A."/>
            <person name="Henrissat B."/>
            <person name="Grigoriev I.V."/>
            <person name="Hibbett D.S."/>
            <person name="Martin F."/>
        </authorList>
    </citation>
    <scope>NUCLEOTIDE SEQUENCE [LARGE SCALE GENOMIC DNA]</scope>
    <source>
        <strain evidence="2">Ve08.2h10</strain>
    </source>
</reference>
<dbReference type="HOGENOM" id="CLU_1787445_0_0_1"/>
<dbReference type="InParanoid" id="A0A0D0D198"/>
<reference evidence="1 2" key="1">
    <citation type="submission" date="2014-04" db="EMBL/GenBank/DDBJ databases">
        <authorList>
            <consortium name="DOE Joint Genome Institute"/>
            <person name="Kuo A."/>
            <person name="Kohler A."/>
            <person name="Jargeat P."/>
            <person name="Nagy L.G."/>
            <person name="Floudas D."/>
            <person name="Copeland A."/>
            <person name="Barry K.W."/>
            <person name="Cichocki N."/>
            <person name="Veneault-Fourrey C."/>
            <person name="LaButti K."/>
            <person name="Lindquist E.A."/>
            <person name="Lipzen A."/>
            <person name="Lundell T."/>
            <person name="Morin E."/>
            <person name="Murat C."/>
            <person name="Sun H."/>
            <person name="Tunlid A."/>
            <person name="Henrissat B."/>
            <person name="Grigoriev I.V."/>
            <person name="Hibbett D.S."/>
            <person name="Martin F."/>
            <person name="Nordberg H.P."/>
            <person name="Cantor M.N."/>
            <person name="Hua S.X."/>
        </authorList>
    </citation>
    <scope>NUCLEOTIDE SEQUENCE [LARGE SCALE GENOMIC DNA]</scope>
    <source>
        <strain evidence="1 2">Ve08.2h10</strain>
    </source>
</reference>
<evidence type="ECO:0000313" key="2">
    <source>
        <dbReference type="Proteomes" id="UP000054538"/>
    </source>
</evidence>
<name>A0A0D0D198_9AGAM</name>
<accession>A0A0D0D198</accession>
<keyword evidence="2" id="KW-1185">Reference proteome</keyword>
<dbReference type="AlphaFoldDB" id="A0A0D0D198"/>
<evidence type="ECO:0000313" key="1">
    <source>
        <dbReference type="EMBL" id="KIK73629.1"/>
    </source>
</evidence>
<dbReference type="EMBL" id="KN829567">
    <property type="protein sequence ID" value="KIK73629.1"/>
    <property type="molecule type" value="Genomic_DNA"/>
</dbReference>
<protein>
    <submittedName>
        <fullName evidence="1">Uncharacterized protein</fullName>
    </submittedName>
</protein>
<dbReference type="Proteomes" id="UP000054538">
    <property type="component" value="Unassembled WGS sequence"/>
</dbReference>
<sequence length="145" mass="16652">MQCPSFVRDHKLAKVLDKPRQSISLTYSYSRLCHNAYCREPQNSMHCEIMHYEHAFWQVQNHTSLDFPLKIYALSDITLCIMRKSTVSIGGQVTKWNSHIVPHLRSNIPRSLGVWTTTSLPVNVGRETTTCLSHSRCLFLPAISH</sequence>
<organism evidence="1 2">
    <name type="scientific">Paxillus rubicundulus Ve08.2h10</name>
    <dbReference type="NCBI Taxonomy" id="930991"/>
    <lineage>
        <taxon>Eukaryota</taxon>
        <taxon>Fungi</taxon>
        <taxon>Dikarya</taxon>
        <taxon>Basidiomycota</taxon>
        <taxon>Agaricomycotina</taxon>
        <taxon>Agaricomycetes</taxon>
        <taxon>Agaricomycetidae</taxon>
        <taxon>Boletales</taxon>
        <taxon>Paxilineae</taxon>
        <taxon>Paxillaceae</taxon>
        <taxon>Paxillus</taxon>
    </lineage>
</organism>
<gene>
    <name evidence="1" type="ORF">PAXRUDRAFT_585429</name>
</gene>